<feature type="binding site" evidence="9">
    <location>
        <position position="216"/>
    </location>
    <ligand>
        <name>Mg(2+)</name>
        <dbReference type="ChEBI" id="CHEBI:18420"/>
        <label>2</label>
    </ligand>
</feature>
<keyword evidence="7 9" id="KW-0460">Magnesium</keyword>
<dbReference type="PANTHER" id="PTHR43028:SF5">
    <property type="entry name" value="3'(2'),5'-BISPHOSPHATE NUCLEOTIDASE 1"/>
    <property type="match status" value="1"/>
</dbReference>
<keyword evidence="12" id="KW-1185">Reference proteome</keyword>
<dbReference type="EC" id="3.1.3.7" evidence="9"/>
<accession>Q0A654</accession>
<dbReference type="RefSeq" id="WP_011630076.1">
    <property type="nucleotide sequence ID" value="NC_008340.1"/>
</dbReference>
<comment type="similarity">
    <text evidence="2 9">Belongs to the inositol monophosphatase superfamily. CysQ family.</text>
</comment>
<name>Q0A654_ALKEH</name>
<evidence type="ECO:0000256" key="8">
    <source>
        <dbReference type="ARBA" id="ARBA00023136"/>
    </source>
</evidence>
<sequence>MQKLLESVHQAMDEAAREVMAIYADPTRFDTQHKDDDSPLTAADLAAHRCLCRHLEAATPEIPVLSEESAEVPSEERRRWARCWVVDPLDGTKEFLKRNDEFTLNVALVEDGRVVLGVVDAPALGRRYFAAEGVGAWRRDGAAATEERLSVASPPAEGRAWRVVGSRSHPGPALQAFVDRLPAAEVVPMGSSLKLCLVAEGSADLYPRLGPTCEWDTAAAQCVVEQAGGRVLDAATGEPLRYNQRDTLLNPWFIACAERHPAWRLPDTE</sequence>
<feature type="binding site" evidence="10">
    <location>
        <position position="89"/>
    </location>
    <ligand>
        <name>Mg(2+)</name>
        <dbReference type="ChEBI" id="CHEBI:18420"/>
        <label>1</label>
        <note>catalytic</note>
    </ligand>
</feature>
<protein>
    <recommendedName>
        <fullName evidence="9">3'(2'),5'-bisphosphate nucleotidase CysQ</fullName>
        <ecNumber evidence="9">3.1.3.7</ecNumber>
    </recommendedName>
    <alternativeName>
        <fullName evidence="9">3'(2'),5-bisphosphonucleoside 3'(2')-phosphohydrolase</fullName>
    </alternativeName>
    <alternativeName>
        <fullName evidence="9">3'-phosphoadenosine 5'-phosphate phosphatase</fullName>
        <shortName evidence="9">PAP phosphatase</shortName>
    </alternativeName>
</protein>
<feature type="binding site" evidence="9">
    <location>
        <position position="89"/>
    </location>
    <ligand>
        <name>Mg(2+)</name>
        <dbReference type="ChEBI" id="CHEBI:18420"/>
        <label>1</label>
    </ligand>
</feature>
<comment type="subcellular location">
    <subcellularLocation>
        <location evidence="9">Cell inner membrane</location>
        <topology evidence="9">Peripheral membrane protein</topology>
        <orientation evidence="9">Cytoplasmic side</orientation>
    </subcellularLocation>
</comment>
<feature type="binding site" evidence="9 10">
    <location>
        <position position="90"/>
    </location>
    <ligand>
        <name>Mg(2+)</name>
        <dbReference type="ChEBI" id="CHEBI:18420"/>
        <label>2</label>
    </ligand>
</feature>
<feature type="binding site" evidence="10">
    <location>
        <position position="67"/>
    </location>
    <ligand>
        <name>Mg(2+)</name>
        <dbReference type="ChEBI" id="CHEBI:18420"/>
        <label>1</label>
        <note>catalytic</note>
    </ligand>
</feature>
<evidence type="ECO:0000256" key="2">
    <source>
        <dbReference type="ARBA" id="ARBA00005289"/>
    </source>
</evidence>
<proteinExistence type="inferred from homology"/>
<reference evidence="12" key="1">
    <citation type="submission" date="2006-08" db="EMBL/GenBank/DDBJ databases">
        <title>Complete sequence of Alkalilimnicola ehrilichei MLHE-1.</title>
        <authorList>
            <person name="Copeland A."/>
            <person name="Lucas S."/>
            <person name="Lapidus A."/>
            <person name="Barry K."/>
            <person name="Detter J.C."/>
            <person name="Glavina del Rio T."/>
            <person name="Hammon N."/>
            <person name="Israni S."/>
            <person name="Dalin E."/>
            <person name="Tice H."/>
            <person name="Pitluck S."/>
            <person name="Sims D."/>
            <person name="Brettin T."/>
            <person name="Bruce D."/>
            <person name="Han C."/>
            <person name="Tapia R."/>
            <person name="Gilna P."/>
            <person name="Schmutz J."/>
            <person name="Larimer F."/>
            <person name="Land M."/>
            <person name="Hauser L."/>
            <person name="Kyrpides N."/>
            <person name="Mikhailova N."/>
            <person name="Oremland R.S."/>
            <person name="Hoeft S.E."/>
            <person name="Switzer-Blum J."/>
            <person name="Kulp T."/>
            <person name="King G."/>
            <person name="Tabita R."/>
            <person name="Witte B."/>
            <person name="Santini J.M."/>
            <person name="Basu P."/>
            <person name="Hollibaugh J.T."/>
            <person name="Xie G."/>
            <person name="Stolz J.F."/>
            <person name="Richardson P."/>
        </authorList>
    </citation>
    <scope>NUCLEOTIDE SEQUENCE [LARGE SCALE GENOMIC DNA]</scope>
    <source>
        <strain evidence="12">ATCC BAA-1101 / DSM 17681 / MLHE-1</strain>
    </source>
</reference>
<feature type="binding site" evidence="10">
    <location>
        <position position="216"/>
    </location>
    <ligand>
        <name>Mg(2+)</name>
        <dbReference type="ChEBI" id="CHEBI:18420"/>
        <label>1</label>
        <note>catalytic</note>
    </ligand>
</feature>
<dbReference type="PROSITE" id="PS00630">
    <property type="entry name" value="IMP_2"/>
    <property type="match status" value="1"/>
</dbReference>
<dbReference type="GO" id="GO:0050427">
    <property type="term" value="P:3'-phosphoadenosine 5'-phosphosulfate metabolic process"/>
    <property type="evidence" value="ECO:0007669"/>
    <property type="project" value="TreeGrafter"/>
</dbReference>
<evidence type="ECO:0000313" key="12">
    <source>
        <dbReference type="Proteomes" id="UP000001962"/>
    </source>
</evidence>
<dbReference type="PRINTS" id="PR00377">
    <property type="entry name" value="IMPHPHTASES"/>
</dbReference>
<evidence type="ECO:0000256" key="1">
    <source>
        <dbReference type="ARBA" id="ARBA00001625"/>
    </source>
</evidence>
<dbReference type="AlphaFoldDB" id="Q0A654"/>
<keyword evidence="4 9" id="KW-0997">Cell inner membrane</keyword>
<comment type="catalytic activity">
    <reaction evidence="1 9">
        <text>adenosine 3',5'-bisphosphate + H2O = AMP + phosphate</text>
        <dbReference type="Rhea" id="RHEA:10040"/>
        <dbReference type="ChEBI" id="CHEBI:15377"/>
        <dbReference type="ChEBI" id="CHEBI:43474"/>
        <dbReference type="ChEBI" id="CHEBI:58343"/>
        <dbReference type="ChEBI" id="CHEBI:456215"/>
        <dbReference type="EC" id="3.1.3.7"/>
    </reaction>
</comment>
<dbReference type="InterPro" id="IPR020583">
    <property type="entry name" value="Inositol_monoP_metal-BS"/>
</dbReference>
<dbReference type="SUPFAM" id="SSF56655">
    <property type="entry name" value="Carbohydrate phosphatase"/>
    <property type="match status" value="1"/>
</dbReference>
<feature type="binding site" evidence="9">
    <location>
        <begin position="89"/>
        <end position="92"/>
    </location>
    <ligand>
        <name>substrate</name>
    </ligand>
</feature>
<dbReference type="NCBIfam" id="TIGR01331">
    <property type="entry name" value="bisphos_cysQ"/>
    <property type="match status" value="1"/>
</dbReference>
<dbReference type="PROSITE" id="PS00629">
    <property type="entry name" value="IMP_1"/>
    <property type="match status" value="1"/>
</dbReference>
<dbReference type="eggNOG" id="COG1218">
    <property type="taxonomic scope" value="Bacteria"/>
</dbReference>
<keyword evidence="3 9" id="KW-1003">Cell membrane</keyword>
<dbReference type="HOGENOM" id="CLU_044118_3_0_6"/>
<evidence type="ECO:0000313" key="11">
    <source>
        <dbReference type="EMBL" id="ABI57683.1"/>
    </source>
</evidence>
<keyword evidence="6 9" id="KW-0378">Hydrolase</keyword>
<evidence type="ECO:0000256" key="5">
    <source>
        <dbReference type="ARBA" id="ARBA00022723"/>
    </source>
</evidence>
<dbReference type="Proteomes" id="UP000001962">
    <property type="component" value="Chromosome"/>
</dbReference>
<dbReference type="PANTHER" id="PTHR43028">
    <property type="entry name" value="3'(2'),5'-BISPHOSPHATE NUCLEOTIDASE 1"/>
    <property type="match status" value="1"/>
</dbReference>
<organism evidence="11 12">
    <name type="scientific">Alkalilimnicola ehrlichii (strain ATCC BAA-1101 / DSM 17681 / MLHE-1)</name>
    <dbReference type="NCBI Taxonomy" id="187272"/>
    <lineage>
        <taxon>Bacteria</taxon>
        <taxon>Pseudomonadati</taxon>
        <taxon>Pseudomonadota</taxon>
        <taxon>Gammaproteobacteria</taxon>
        <taxon>Chromatiales</taxon>
        <taxon>Ectothiorhodospiraceae</taxon>
        <taxon>Alkalilimnicola</taxon>
    </lineage>
</organism>
<dbReference type="KEGG" id="aeh:Mlg_2343"/>
<dbReference type="Gene3D" id="3.30.540.10">
    <property type="entry name" value="Fructose-1,6-Bisphosphatase, subunit A, domain 1"/>
    <property type="match status" value="1"/>
</dbReference>
<dbReference type="GO" id="GO:0000103">
    <property type="term" value="P:sulfate assimilation"/>
    <property type="evidence" value="ECO:0007669"/>
    <property type="project" value="TreeGrafter"/>
</dbReference>
<dbReference type="InterPro" id="IPR050725">
    <property type="entry name" value="CysQ/Inositol_MonoPase"/>
</dbReference>
<keyword evidence="8 9" id="KW-0472">Membrane</keyword>
<gene>
    <name evidence="9" type="primary">cysQ</name>
    <name evidence="11" type="ordered locus">Mlg_2343</name>
</gene>
<dbReference type="GO" id="GO:0046854">
    <property type="term" value="P:phosphatidylinositol phosphate biosynthetic process"/>
    <property type="evidence" value="ECO:0007669"/>
    <property type="project" value="InterPro"/>
</dbReference>
<dbReference type="FunFam" id="3.40.190.80:FF:000005">
    <property type="entry name" value="3'(2'),5'-bisphosphate nucleotidase CysQ"/>
    <property type="match status" value="1"/>
</dbReference>
<feature type="binding site" evidence="9">
    <location>
        <position position="67"/>
    </location>
    <ligand>
        <name>Mg(2+)</name>
        <dbReference type="ChEBI" id="CHEBI:18420"/>
        <label>1</label>
    </ligand>
</feature>
<dbReference type="InterPro" id="IPR006240">
    <property type="entry name" value="CysQ"/>
</dbReference>
<dbReference type="Pfam" id="PF00459">
    <property type="entry name" value="Inositol_P"/>
    <property type="match status" value="1"/>
</dbReference>
<feature type="binding site" evidence="9">
    <location>
        <position position="216"/>
    </location>
    <ligand>
        <name>substrate</name>
    </ligand>
</feature>
<evidence type="ECO:0000256" key="4">
    <source>
        <dbReference type="ARBA" id="ARBA00022519"/>
    </source>
</evidence>
<evidence type="ECO:0000256" key="7">
    <source>
        <dbReference type="ARBA" id="ARBA00022842"/>
    </source>
</evidence>
<dbReference type="GO" id="GO:0005886">
    <property type="term" value="C:plasma membrane"/>
    <property type="evidence" value="ECO:0007669"/>
    <property type="project" value="UniProtKB-SubCell"/>
</dbReference>
<feature type="binding site" evidence="10">
    <location>
        <position position="87"/>
    </location>
    <ligand>
        <name>Mg(2+)</name>
        <dbReference type="ChEBI" id="CHEBI:18420"/>
        <label>1</label>
        <note>catalytic</note>
    </ligand>
</feature>
<evidence type="ECO:0000256" key="9">
    <source>
        <dbReference type="HAMAP-Rule" id="MF_02095"/>
    </source>
</evidence>
<dbReference type="CDD" id="cd01638">
    <property type="entry name" value="CysQ"/>
    <property type="match status" value="1"/>
</dbReference>
<dbReference type="OrthoDB" id="9785695at2"/>
<dbReference type="GO" id="GO:0000287">
    <property type="term" value="F:magnesium ion binding"/>
    <property type="evidence" value="ECO:0007669"/>
    <property type="project" value="UniProtKB-UniRule"/>
</dbReference>
<keyword evidence="5 9" id="KW-0479">Metal-binding</keyword>
<evidence type="ECO:0000256" key="6">
    <source>
        <dbReference type="ARBA" id="ARBA00022801"/>
    </source>
</evidence>
<comment type="cofactor">
    <cofactor evidence="9 10">
        <name>Mg(2+)</name>
        <dbReference type="ChEBI" id="CHEBI:18420"/>
    </cofactor>
</comment>
<dbReference type="InterPro" id="IPR020550">
    <property type="entry name" value="Inositol_monophosphatase_CS"/>
</dbReference>
<feature type="binding site" evidence="9">
    <location>
        <position position="87"/>
    </location>
    <ligand>
        <name>Mg(2+)</name>
        <dbReference type="ChEBI" id="CHEBI:18420"/>
        <label>2</label>
    </ligand>
</feature>
<feature type="binding site" evidence="9">
    <location>
        <position position="67"/>
    </location>
    <ligand>
        <name>substrate</name>
    </ligand>
</feature>
<dbReference type="Gene3D" id="3.40.190.80">
    <property type="match status" value="1"/>
</dbReference>
<comment type="function">
    <text evidence="9">Converts adenosine-3',5'-bisphosphate (PAP) to AMP.</text>
</comment>
<evidence type="ECO:0000256" key="3">
    <source>
        <dbReference type="ARBA" id="ARBA00022475"/>
    </source>
</evidence>
<dbReference type="GO" id="GO:0008441">
    <property type="term" value="F:3'(2'),5'-bisphosphate nucleotidase activity"/>
    <property type="evidence" value="ECO:0007669"/>
    <property type="project" value="UniProtKB-UniRule"/>
</dbReference>
<dbReference type="InterPro" id="IPR000760">
    <property type="entry name" value="Inositol_monophosphatase-like"/>
</dbReference>
<dbReference type="EMBL" id="CP000453">
    <property type="protein sequence ID" value="ABI57683.1"/>
    <property type="molecule type" value="Genomic_DNA"/>
</dbReference>
<dbReference type="HAMAP" id="MF_02095">
    <property type="entry name" value="CysQ"/>
    <property type="match status" value="1"/>
</dbReference>
<feature type="binding site" evidence="9">
    <location>
        <position position="87"/>
    </location>
    <ligand>
        <name>Mg(2+)</name>
        <dbReference type="ChEBI" id="CHEBI:18420"/>
        <label>1</label>
    </ligand>
</feature>
<evidence type="ECO:0000256" key="10">
    <source>
        <dbReference type="PIRSR" id="PIRSR600760-2"/>
    </source>
</evidence>